<sequence>MLVIGATCGICVVGVVCVAEPAMPSITTLTICTRSPGTGPICKEEDGTHRLCIDYRQLNKITAKNKYPLPRIDDLFDQLKGARAFSKIDLRSGYYQMKIKEADVAKTAFRTRYGHYEFLVLPFGLTNAPALFMDLMNRVFQPYLDKFVVIFIDDILVALEANLTTLRDHQLYAKLSKCEFWLKRVTVFRTVISAEGYYQRFIEGFFLIATPLTQLTRKNKKWVWSEECEKSFQQLKRRLTTTPLKTHEVKVVMEGMAGSTTQTTPTTQMPQVAPMTSMTTDNVVPLVRLVRYMGEHDAEIAGRWIRKVEKTMIQISIPEGLRVNCATQLLSDRAMTWWETVQLRCTTETLTWSDFKTEFEDQFYSRYHRKVKEQEFLALRQGDMLVLEYERRFHDLSLFAPHYVPTEAHIIEKLRDGLRQDLRQGLIALWFKSVRELIEAAQALEACIGESQGEHQGISKKRDGDYFSGRPPLPKKGKSGVFEQYTKKGSLMFPPHQQSSGRVMIGQSHSRENSSTGTGDRRGVDYPFYLKCGQKHPGDCTVSHERCFECRGEGHRWRTCQYLKGISRGTALKGIPDRYKAIDSPVRAPNSQSPKNVREKGKEIVIFSCSIEEEFQSERREKGEESILISQAIKILNPSWADSAEQQCKSGQSVKSGLCWQLREKGEERWERIVIRCRSSDSLLRTSFREPVLASQSSREPVFTSQSLRRVFATSFRDLVFATSFCCRRDSLQRTSFRCQIPMRTTKCSNNFMVVRSGLDHRQDRNDPQVEQGRHIHEMSREPDTREPTFARNLVDTF</sequence>
<evidence type="ECO:0008006" key="13">
    <source>
        <dbReference type="Google" id="ProtNLM"/>
    </source>
</evidence>
<accession>A0A6N2LAM7</accession>
<dbReference type="PANTHER" id="PTHR24559">
    <property type="entry name" value="TRANSPOSON TY3-I GAG-POL POLYPROTEIN"/>
    <property type="match status" value="1"/>
</dbReference>
<dbReference type="SUPFAM" id="SSF56672">
    <property type="entry name" value="DNA/RNA polymerases"/>
    <property type="match status" value="1"/>
</dbReference>
<evidence type="ECO:0000256" key="6">
    <source>
        <dbReference type="ARBA" id="ARBA00022801"/>
    </source>
</evidence>
<evidence type="ECO:0000256" key="8">
    <source>
        <dbReference type="SAM" id="MobiDB-lite"/>
    </source>
</evidence>
<dbReference type="Gene3D" id="3.10.10.10">
    <property type="entry name" value="HIV Type 1 Reverse Transcriptase, subunit A, domain 1"/>
    <property type="match status" value="1"/>
</dbReference>
<feature type="chain" id="PRO_5027051352" description="Reverse transcriptase domain-containing protein" evidence="9">
    <location>
        <begin position="18"/>
        <end position="798"/>
    </location>
</feature>
<keyword evidence="1" id="KW-0645">Protease</keyword>
<evidence type="ECO:0000256" key="4">
    <source>
        <dbReference type="ARBA" id="ARBA00022722"/>
    </source>
</evidence>
<dbReference type="InterPro" id="IPR053134">
    <property type="entry name" value="RNA-dir_DNA_polymerase"/>
</dbReference>
<dbReference type="GO" id="GO:0008233">
    <property type="term" value="F:peptidase activity"/>
    <property type="evidence" value="ECO:0007669"/>
    <property type="project" value="UniProtKB-KW"/>
</dbReference>
<evidence type="ECO:0000259" key="10">
    <source>
        <dbReference type="Pfam" id="PF00078"/>
    </source>
</evidence>
<evidence type="ECO:0000256" key="7">
    <source>
        <dbReference type="ARBA" id="ARBA00022918"/>
    </source>
</evidence>
<gene>
    <name evidence="12" type="ORF">SVIM_LOCUS206754</name>
</gene>
<evidence type="ECO:0000256" key="3">
    <source>
        <dbReference type="ARBA" id="ARBA00022695"/>
    </source>
</evidence>
<dbReference type="InterPro" id="IPR005162">
    <property type="entry name" value="Retrotrans_gag_dom"/>
</dbReference>
<feature type="domain" description="Retrotransposon gag" evidence="11">
    <location>
        <begin position="326"/>
        <end position="420"/>
    </location>
</feature>
<evidence type="ECO:0000256" key="9">
    <source>
        <dbReference type="SAM" id="SignalP"/>
    </source>
</evidence>
<evidence type="ECO:0000259" key="11">
    <source>
        <dbReference type="Pfam" id="PF03732"/>
    </source>
</evidence>
<keyword evidence="5" id="KW-0255">Endonuclease</keyword>
<proteinExistence type="predicted"/>
<dbReference type="GO" id="GO:0003964">
    <property type="term" value="F:RNA-directed DNA polymerase activity"/>
    <property type="evidence" value="ECO:0007669"/>
    <property type="project" value="UniProtKB-KW"/>
</dbReference>
<name>A0A6N2LAM7_SALVM</name>
<organism evidence="12">
    <name type="scientific">Salix viminalis</name>
    <name type="common">Common osier</name>
    <name type="synonym">Basket willow</name>
    <dbReference type="NCBI Taxonomy" id="40686"/>
    <lineage>
        <taxon>Eukaryota</taxon>
        <taxon>Viridiplantae</taxon>
        <taxon>Streptophyta</taxon>
        <taxon>Embryophyta</taxon>
        <taxon>Tracheophyta</taxon>
        <taxon>Spermatophyta</taxon>
        <taxon>Magnoliopsida</taxon>
        <taxon>eudicotyledons</taxon>
        <taxon>Gunneridae</taxon>
        <taxon>Pentapetalae</taxon>
        <taxon>rosids</taxon>
        <taxon>fabids</taxon>
        <taxon>Malpighiales</taxon>
        <taxon>Salicaceae</taxon>
        <taxon>Saliceae</taxon>
        <taxon>Salix</taxon>
    </lineage>
</organism>
<reference evidence="12" key="1">
    <citation type="submission" date="2019-03" db="EMBL/GenBank/DDBJ databases">
        <authorList>
            <person name="Mank J."/>
            <person name="Almeida P."/>
        </authorList>
    </citation>
    <scope>NUCLEOTIDE SEQUENCE</scope>
    <source>
        <strain evidence="12">78183</strain>
    </source>
</reference>
<dbReference type="GO" id="GO:0004519">
    <property type="term" value="F:endonuclease activity"/>
    <property type="evidence" value="ECO:0007669"/>
    <property type="project" value="UniProtKB-KW"/>
</dbReference>
<dbReference type="CDD" id="cd01647">
    <property type="entry name" value="RT_LTR"/>
    <property type="match status" value="1"/>
</dbReference>
<dbReference type="InterPro" id="IPR000477">
    <property type="entry name" value="RT_dom"/>
</dbReference>
<dbReference type="PANTHER" id="PTHR24559:SF444">
    <property type="entry name" value="REVERSE TRANSCRIPTASE DOMAIN-CONTAINING PROTEIN"/>
    <property type="match status" value="1"/>
</dbReference>
<dbReference type="InterPro" id="IPR043502">
    <property type="entry name" value="DNA/RNA_pol_sf"/>
</dbReference>
<dbReference type="Gene3D" id="3.30.70.270">
    <property type="match status" value="1"/>
</dbReference>
<feature type="domain" description="Reverse transcriptase" evidence="10">
    <location>
        <begin position="44"/>
        <end position="164"/>
    </location>
</feature>
<dbReference type="FunFam" id="3.10.10.10:FF:000007">
    <property type="entry name" value="Retrovirus-related Pol polyprotein from transposon 17.6-like Protein"/>
    <property type="match status" value="1"/>
</dbReference>
<feature type="signal peptide" evidence="9">
    <location>
        <begin position="1"/>
        <end position="17"/>
    </location>
</feature>
<evidence type="ECO:0000256" key="2">
    <source>
        <dbReference type="ARBA" id="ARBA00022679"/>
    </source>
</evidence>
<dbReference type="GO" id="GO:0006508">
    <property type="term" value="P:proteolysis"/>
    <property type="evidence" value="ECO:0007669"/>
    <property type="project" value="UniProtKB-KW"/>
</dbReference>
<keyword evidence="9" id="KW-0732">Signal</keyword>
<keyword evidence="3" id="KW-0548">Nucleotidyltransferase</keyword>
<evidence type="ECO:0000256" key="1">
    <source>
        <dbReference type="ARBA" id="ARBA00022670"/>
    </source>
</evidence>
<dbReference type="InterPro" id="IPR043128">
    <property type="entry name" value="Rev_trsase/Diguanyl_cyclase"/>
</dbReference>
<dbReference type="AlphaFoldDB" id="A0A6N2LAM7"/>
<evidence type="ECO:0000313" key="12">
    <source>
        <dbReference type="EMBL" id="VFU38210.1"/>
    </source>
</evidence>
<protein>
    <recommendedName>
        <fullName evidence="13">Reverse transcriptase domain-containing protein</fullName>
    </recommendedName>
</protein>
<keyword evidence="4" id="KW-0540">Nuclease</keyword>
<keyword evidence="6" id="KW-0378">Hydrolase</keyword>
<keyword evidence="2" id="KW-0808">Transferase</keyword>
<dbReference type="Pfam" id="PF00078">
    <property type="entry name" value="RVT_1"/>
    <property type="match status" value="1"/>
</dbReference>
<keyword evidence="7" id="KW-0695">RNA-directed DNA polymerase</keyword>
<dbReference type="Pfam" id="PF03732">
    <property type="entry name" value="Retrotrans_gag"/>
    <property type="match status" value="1"/>
</dbReference>
<feature type="region of interest" description="Disordered" evidence="8">
    <location>
        <begin position="761"/>
        <end position="787"/>
    </location>
</feature>
<dbReference type="EMBL" id="CAADRP010001358">
    <property type="protein sequence ID" value="VFU38210.1"/>
    <property type="molecule type" value="Genomic_DNA"/>
</dbReference>
<evidence type="ECO:0000256" key="5">
    <source>
        <dbReference type="ARBA" id="ARBA00022759"/>
    </source>
</evidence>